<comment type="caution">
    <text evidence="4">The sequence shown here is derived from an EMBL/GenBank/DDBJ whole genome shotgun (WGS) entry which is preliminary data.</text>
</comment>
<dbReference type="OrthoDB" id="288590at2759"/>
<dbReference type="Pfam" id="PF03171">
    <property type="entry name" value="2OG-FeII_Oxy"/>
    <property type="match status" value="1"/>
</dbReference>
<feature type="region of interest" description="Disordered" evidence="2">
    <location>
        <begin position="321"/>
        <end position="360"/>
    </location>
</feature>
<dbReference type="EMBL" id="MU007159">
    <property type="protein sequence ID" value="KAF2416428.1"/>
    <property type="molecule type" value="Genomic_DNA"/>
</dbReference>
<feature type="domain" description="Isopenicillin N synthase-like Fe(2+) 2OG dioxygenase" evidence="3">
    <location>
        <begin position="166"/>
        <end position="272"/>
    </location>
</feature>
<proteinExistence type="inferred from homology"/>
<sequence>MHLRSDPEDQYAPPPGPPPNWKPPVHHITFPQEEPSHQNTFHIEGWTKLWLPPEISAINKLFAASNQFFNSPQLDKEKNVLRSANTEEGYFRVEGEKEYVTLRRSDAETCPTQLKEPASEAWREIHHLFHQILLQIEISLEMSTGALTRFALPCAELPDAKVTSSMLRCFRYEWRHKSEKAVSEPHCDLGLLSLVVSDVPGLFVHSRQTQMWHNAEKDFSCIGPNAATLLTGREMEHFTNGMYKPGMHAVVAPPSTKGQPVEKHRHSLVFILRAAQDVRIDYTALTSEITGPHPPDRVNGETAGELFARIRKAHFNVNTTQKERLEQKKKLAVSKEKSDPPNNDKGIRKYVNKAFGRPTQ</sequence>
<dbReference type="Gene3D" id="2.60.120.330">
    <property type="entry name" value="B-lactam Antibiotic, Isopenicillin N Synthase, Chain"/>
    <property type="match status" value="1"/>
</dbReference>
<organism evidence="4 5">
    <name type="scientific">Tothia fuscella</name>
    <dbReference type="NCBI Taxonomy" id="1048955"/>
    <lineage>
        <taxon>Eukaryota</taxon>
        <taxon>Fungi</taxon>
        <taxon>Dikarya</taxon>
        <taxon>Ascomycota</taxon>
        <taxon>Pezizomycotina</taxon>
        <taxon>Dothideomycetes</taxon>
        <taxon>Pleosporomycetidae</taxon>
        <taxon>Venturiales</taxon>
        <taxon>Cylindrosympodiaceae</taxon>
        <taxon>Tothia</taxon>
    </lineage>
</organism>
<dbReference type="InterPro" id="IPR027443">
    <property type="entry name" value="IPNS-like_sf"/>
</dbReference>
<feature type="region of interest" description="Disordered" evidence="2">
    <location>
        <begin position="1"/>
        <end position="24"/>
    </location>
</feature>
<evidence type="ECO:0000313" key="5">
    <source>
        <dbReference type="Proteomes" id="UP000800235"/>
    </source>
</evidence>
<gene>
    <name evidence="4" type="ORF">EJ08DRAFT_600542</name>
</gene>
<feature type="compositionally biased region" description="Pro residues" evidence="2">
    <location>
        <begin position="12"/>
        <end position="22"/>
    </location>
</feature>
<evidence type="ECO:0000256" key="2">
    <source>
        <dbReference type="SAM" id="MobiDB-lite"/>
    </source>
</evidence>
<reference evidence="4" key="1">
    <citation type="journal article" date="2020" name="Stud. Mycol.">
        <title>101 Dothideomycetes genomes: a test case for predicting lifestyles and emergence of pathogens.</title>
        <authorList>
            <person name="Haridas S."/>
            <person name="Albert R."/>
            <person name="Binder M."/>
            <person name="Bloem J."/>
            <person name="Labutti K."/>
            <person name="Salamov A."/>
            <person name="Andreopoulos B."/>
            <person name="Baker S."/>
            <person name="Barry K."/>
            <person name="Bills G."/>
            <person name="Bluhm B."/>
            <person name="Cannon C."/>
            <person name="Castanera R."/>
            <person name="Culley D."/>
            <person name="Daum C."/>
            <person name="Ezra D."/>
            <person name="Gonzalez J."/>
            <person name="Henrissat B."/>
            <person name="Kuo A."/>
            <person name="Liang C."/>
            <person name="Lipzen A."/>
            <person name="Lutzoni F."/>
            <person name="Magnuson J."/>
            <person name="Mondo S."/>
            <person name="Nolan M."/>
            <person name="Ohm R."/>
            <person name="Pangilinan J."/>
            <person name="Park H.-J."/>
            <person name="Ramirez L."/>
            <person name="Alfaro M."/>
            <person name="Sun H."/>
            <person name="Tritt A."/>
            <person name="Yoshinaga Y."/>
            <person name="Zwiers L.-H."/>
            <person name="Turgeon B."/>
            <person name="Goodwin S."/>
            <person name="Spatafora J."/>
            <person name="Crous P."/>
            <person name="Grigoriev I."/>
        </authorList>
    </citation>
    <scope>NUCLEOTIDE SEQUENCE</scope>
    <source>
        <strain evidence="4">CBS 130266</strain>
    </source>
</reference>
<dbReference type="InterPro" id="IPR044861">
    <property type="entry name" value="IPNS-like_FE2OG_OXY"/>
</dbReference>
<feature type="compositionally biased region" description="Basic and acidic residues" evidence="2">
    <location>
        <begin position="321"/>
        <end position="339"/>
    </location>
</feature>
<evidence type="ECO:0000256" key="1">
    <source>
        <dbReference type="ARBA" id="ARBA00008056"/>
    </source>
</evidence>
<dbReference type="Proteomes" id="UP000800235">
    <property type="component" value="Unassembled WGS sequence"/>
</dbReference>
<name>A0A9P4TSA9_9PEZI</name>
<dbReference type="InterPro" id="IPR050231">
    <property type="entry name" value="Iron_ascorbate_oxido_reductase"/>
</dbReference>
<dbReference type="SUPFAM" id="SSF51197">
    <property type="entry name" value="Clavaminate synthase-like"/>
    <property type="match status" value="1"/>
</dbReference>
<dbReference type="AlphaFoldDB" id="A0A9P4TSA9"/>
<evidence type="ECO:0000259" key="3">
    <source>
        <dbReference type="Pfam" id="PF03171"/>
    </source>
</evidence>
<keyword evidence="5" id="KW-1185">Reference proteome</keyword>
<evidence type="ECO:0000313" key="4">
    <source>
        <dbReference type="EMBL" id="KAF2416428.1"/>
    </source>
</evidence>
<accession>A0A9P4TSA9</accession>
<protein>
    <submittedName>
        <fullName evidence="4">Clavaminate synthase-like protein</fullName>
    </submittedName>
</protein>
<dbReference type="PANTHER" id="PTHR47990">
    <property type="entry name" value="2-OXOGLUTARATE (2OG) AND FE(II)-DEPENDENT OXYGENASE SUPERFAMILY PROTEIN-RELATED"/>
    <property type="match status" value="1"/>
</dbReference>
<comment type="similarity">
    <text evidence="1">Belongs to the iron/ascorbate-dependent oxidoreductase family.</text>
</comment>